<dbReference type="RefSeq" id="XP_043008643.1">
    <property type="nucleotide sequence ID" value="XM_043153359.1"/>
</dbReference>
<evidence type="ECO:0000313" key="2">
    <source>
        <dbReference type="EMBL" id="KAG7092173.1"/>
    </source>
</evidence>
<feature type="compositionally biased region" description="Low complexity" evidence="1">
    <location>
        <begin position="216"/>
        <end position="242"/>
    </location>
</feature>
<feature type="compositionally biased region" description="Gly residues" evidence="1">
    <location>
        <begin position="191"/>
        <end position="207"/>
    </location>
</feature>
<sequence length="242" mass="27063">MADTSKENSLGLEFNNLSIKDESAHPPESGSTSPATETAAVQEGQSPSTDEPVSPNAPKDAKESKEKKRPYVNPDRFKTGGNQRDKLSEEELVERMERMRQQNEKIKQRRLDVQADEDAFHKSQQEEKSRQLYNRKVQDNVDRTREQNAKRKMEKVQSREWDSGKPSPDWKGKKVEGADNEEPQQRDSGGWSRGGRGGRGRGAVGRGAGRKREPGTETAKLTEITTETTTPTPQAAGTETKE</sequence>
<organism evidence="2 3">
    <name type="scientific">Marasmius oreades</name>
    <name type="common">fairy-ring Marasmius</name>
    <dbReference type="NCBI Taxonomy" id="181124"/>
    <lineage>
        <taxon>Eukaryota</taxon>
        <taxon>Fungi</taxon>
        <taxon>Dikarya</taxon>
        <taxon>Basidiomycota</taxon>
        <taxon>Agaricomycotina</taxon>
        <taxon>Agaricomycetes</taxon>
        <taxon>Agaricomycetidae</taxon>
        <taxon>Agaricales</taxon>
        <taxon>Marasmiineae</taxon>
        <taxon>Marasmiaceae</taxon>
        <taxon>Marasmius</taxon>
    </lineage>
</organism>
<comment type="caution">
    <text evidence="2">The sequence shown here is derived from an EMBL/GenBank/DDBJ whole genome shotgun (WGS) entry which is preliminary data.</text>
</comment>
<protein>
    <submittedName>
        <fullName evidence="2">Uncharacterized protein</fullName>
    </submittedName>
</protein>
<reference evidence="2" key="1">
    <citation type="journal article" date="2021" name="Genome Biol. Evol.">
        <title>The assembled and annotated genome of the fairy-ring fungus Marasmius oreades.</title>
        <authorList>
            <person name="Hiltunen M."/>
            <person name="Ament-Velasquez S.L."/>
            <person name="Johannesson H."/>
        </authorList>
    </citation>
    <scope>NUCLEOTIDE SEQUENCE</scope>
    <source>
        <strain evidence="2">03SP1</strain>
    </source>
</reference>
<gene>
    <name evidence="2" type="ORF">E1B28_008542</name>
</gene>
<feature type="region of interest" description="Disordered" evidence="1">
    <location>
        <begin position="1"/>
        <end position="242"/>
    </location>
</feature>
<keyword evidence="3" id="KW-1185">Reference proteome</keyword>
<dbReference type="Proteomes" id="UP001049176">
    <property type="component" value="Chromosome 5"/>
</dbReference>
<dbReference type="EMBL" id="CM032185">
    <property type="protein sequence ID" value="KAG7092173.1"/>
    <property type="molecule type" value="Genomic_DNA"/>
</dbReference>
<name>A0A9P7S071_9AGAR</name>
<accession>A0A9P7S071</accession>
<feature type="compositionally biased region" description="Basic and acidic residues" evidence="1">
    <location>
        <begin position="75"/>
        <end position="177"/>
    </location>
</feature>
<evidence type="ECO:0000313" key="3">
    <source>
        <dbReference type="Proteomes" id="UP001049176"/>
    </source>
</evidence>
<dbReference type="OrthoDB" id="2402960at2759"/>
<dbReference type="GeneID" id="66077618"/>
<dbReference type="AlphaFoldDB" id="A0A9P7S071"/>
<dbReference type="KEGG" id="more:E1B28_008542"/>
<evidence type="ECO:0000256" key="1">
    <source>
        <dbReference type="SAM" id="MobiDB-lite"/>
    </source>
</evidence>
<proteinExistence type="predicted"/>